<dbReference type="InterPro" id="IPR029068">
    <property type="entry name" value="Glyas_Bleomycin-R_OHBP_Dase"/>
</dbReference>
<dbReference type="PANTHER" id="PTHR35006:SF2">
    <property type="entry name" value="GLYOXALASE FAMILY PROTEIN (AFU_ORTHOLOGUE AFUA_5G14830)"/>
    <property type="match status" value="1"/>
</dbReference>
<protein>
    <submittedName>
        <fullName evidence="2">Uncharacterized protein</fullName>
    </submittedName>
</protein>
<evidence type="ECO:0000313" key="2">
    <source>
        <dbReference type="EMBL" id="KAK5950869.1"/>
    </source>
</evidence>
<comment type="caution">
    <text evidence="2">The sequence shown here is derived from an EMBL/GenBank/DDBJ whole genome shotgun (WGS) entry which is preliminary data.</text>
</comment>
<dbReference type="PANTHER" id="PTHR35006">
    <property type="entry name" value="GLYOXALASE FAMILY PROTEIN (AFU_ORTHOLOGUE AFUA_5G14830)"/>
    <property type="match status" value="1"/>
</dbReference>
<keyword evidence="3" id="KW-1185">Reference proteome</keyword>
<organism evidence="2 3">
    <name type="scientific">Knufia fluminis</name>
    <dbReference type="NCBI Taxonomy" id="191047"/>
    <lineage>
        <taxon>Eukaryota</taxon>
        <taxon>Fungi</taxon>
        <taxon>Dikarya</taxon>
        <taxon>Ascomycota</taxon>
        <taxon>Pezizomycotina</taxon>
        <taxon>Eurotiomycetes</taxon>
        <taxon>Chaetothyriomycetidae</taxon>
        <taxon>Chaetothyriales</taxon>
        <taxon>Trichomeriaceae</taxon>
        <taxon>Knufia</taxon>
    </lineage>
</organism>
<dbReference type="Proteomes" id="UP001316803">
    <property type="component" value="Unassembled WGS sequence"/>
</dbReference>
<feature type="region of interest" description="Disordered" evidence="1">
    <location>
        <begin position="70"/>
        <end position="98"/>
    </location>
</feature>
<dbReference type="SUPFAM" id="SSF54593">
    <property type="entry name" value="Glyoxalase/Bleomycin resistance protein/Dihydroxybiphenyl dioxygenase"/>
    <property type="match status" value="1"/>
</dbReference>
<dbReference type="EMBL" id="JAKLMC020000023">
    <property type="protein sequence ID" value="KAK5950869.1"/>
    <property type="molecule type" value="Genomic_DNA"/>
</dbReference>
<evidence type="ECO:0000256" key="1">
    <source>
        <dbReference type="SAM" id="MobiDB-lite"/>
    </source>
</evidence>
<accession>A0AAN8I3Y5</accession>
<reference evidence="2 3" key="1">
    <citation type="submission" date="2022-12" db="EMBL/GenBank/DDBJ databases">
        <title>Genomic features and morphological characterization of a novel Knufia sp. strain isolated from spacecraft assembly facility.</title>
        <authorList>
            <person name="Teixeira M."/>
            <person name="Chander A.M."/>
            <person name="Stajich J.E."/>
            <person name="Venkateswaran K."/>
        </authorList>
    </citation>
    <scope>NUCLEOTIDE SEQUENCE [LARGE SCALE GENOMIC DNA]</scope>
    <source>
        <strain evidence="2 3">FJI-L2-BK-P2</strain>
    </source>
</reference>
<name>A0AAN8I3Y5_9EURO</name>
<dbReference type="AlphaFoldDB" id="A0AAN8I3Y5"/>
<gene>
    <name evidence="2" type="ORF">OHC33_007940</name>
</gene>
<sequence length="179" mass="19351">MSIALDHQNNLTAEAKTATTMTISHFNLLVPRAQFSCLLAFYTKLLAPLSYQVDIGPIASMNNITGFAPLTSPNTPPHTNRKSYVPGTPTNNDPSAPARGFPDFWLKASDAYTPTHIAFDAPTHEAVREFYMAGIEAGGRGNGEPGVREEMSRQPYYAAFVVDEVGNNIEAVCLSGGEE</sequence>
<dbReference type="Gene3D" id="3.10.180.10">
    <property type="entry name" value="2,3-Dihydroxybiphenyl 1,2-Dioxygenase, domain 1"/>
    <property type="match status" value="1"/>
</dbReference>
<proteinExistence type="predicted"/>
<evidence type="ECO:0000313" key="3">
    <source>
        <dbReference type="Proteomes" id="UP001316803"/>
    </source>
</evidence>